<dbReference type="SUPFAM" id="SSF56281">
    <property type="entry name" value="Metallo-hydrolase/oxidoreductase"/>
    <property type="match status" value="1"/>
</dbReference>
<keyword evidence="7" id="KW-1185">Reference proteome</keyword>
<dbReference type="RefSeq" id="WP_322542429.1">
    <property type="nucleotide sequence ID" value="NZ_JAOBTT010000001.1"/>
</dbReference>
<evidence type="ECO:0000313" key="7">
    <source>
        <dbReference type="Proteomes" id="UP001288620"/>
    </source>
</evidence>
<evidence type="ECO:0000256" key="4">
    <source>
        <dbReference type="ARBA" id="ARBA00022833"/>
    </source>
</evidence>
<dbReference type="Gene3D" id="3.60.15.10">
    <property type="entry name" value="Ribonuclease Z/Hydroxyacylglutathione hydrolase-like"/>
    <property type="match status" value="1"/>
</dbReference>
<dbReference type="Pfam" id="PF00753">
    <property type="entry name" value="Lactamase_B"/>
    <property type="match status" value="1"/>
</dbReference>
<protein>
    <submittedName>
        <fullName evidence="6">MBL fold metallo-hydrolase</fullName>
    </submittedName>
</protein>
<keyword evidence="4" id="KW-0862">Zinc</keyword>
<evidence type="ECO:0000256" key="2">
    <source>
        <dbReference type="ARBA" id="ARBA00022723"/>
    </source>
</evidence>
<dbReference type="EMBL" id="JAOBTT010000001">
    <property type="protein sequence ID" value="MDZ7278450.1"/>
    <property type="molecule type" value="Genomic_DNA"/>
</dbReference>
<evidence type="ECO:0000256" key="3">
    <source>
        <dbReference type="ARBA" id="ARBA00022801"/>
    </source>
</evidence>
<dbReference type="PANTHER" id="PTHR42978">
    <property type="entry name" value="QUORUM-QUENCHING LACTONASE YTNP-RELATED-RELATED"/>
    <property type="match status" value="1"/>
</dbReference>
<dbReference type="CDD" id="cd07742">
    <property type="entry name" value="metallo-hydrolase-like_MBL-fold"/>
    <property type="match status" value="1"/>
</dbReference>
<dbReference type="SMART" id="SM00849">
    <property type="entry name" value="Lactamase_B"/>
    <property type="match status" value="1"/>
</dbReference>
<dbReference type="InterPro" id="IPR001279">
    <property type="entry name" value="Metallo-B-lactamas"/>
</dbReference>
<feature type="domain" description="Metallo-beta-lactamase" evidence="5">
    <location>
        <begin position="31"/>
        <end position="265"/>
    </location>
</feature>
<keyword evidence="2" id="KW-0479">Metal-binding</keyword>
<evidence type="ECO:0000256" key="1">
    <source>
        <dbReference type="ARBA" id="ARBA00007749"/>
    </source>
</evidence>
<evidence type="ECO:0000259" key="5">
    <source>
        <dbReference type="SMART" id="SM00849"/>
    </source>
</evidence>
<organism evidence="6 7">
    <name type="scientific">Pantoea eucrina</name>
    <dbReference type="NCBI Taxonomy" id="472693"/>
    <lineage>
        <taxon>Bacteria</taxon>
        <taxon>Pseudomonadati</taxon>
        <taxon>Pseudomonadota</taxon>
        <taxon>Gammaproteobacteria</taxon>
        <taxon>Enterobacterales</taxon>
        <taxon>Erwiniaceae</taxon>
        <taxon>Pantoea</taxon>
    </lineage>
</organism>
<dbReference type="InterPro" id="IPR036866">
    <property type="entry name" value="RibonucZ/Hydroxyglut_hydro"/>
</dbReference>
<proteinExistence type="inferred from homology"/>
<reference evidence="7" key="1">
    <citation type="submission" date="2023-07" db="EMBL/GenBank/DDBJ databases">
        <title>Structural and functional analysis of rice phyllospheric bacteria for their antimicrobial properties and defense elicitation against blast disease.</title>
        <authorList>
            <person name="Sahu K.P."/>
            <person name="Asharani P."/>
            <person name="Kumar M."/>
            <person name="Reddy B."/>
            <person name="Kumar A."/>
        </authorList>
    </citation>
    <scope>NUCLEOTIDE SEQUENCE [LARGE SCALE GENOMIC DNA]</scope>
    <source>
        <strain evidence="7">OsEp_Plm_30P10</strain>
    </source>
</reference>
<name>A0ABU5LEU6_9GAMM</name>
<comment type="similarity">
    <text evidence="1">Belongs to the metallo-beta-lactamase superfamily.</text>
</comment>
<keyword evidence="3" id="KW-0378">Hydrolase</keyword>
<comment type="caution">
    <text evidence="6">The sequence shown here is derived from an EMBL/GenBank/DDBJ whole genome shotgun (WGS) entry which is preliminary data.</text>
</comment>
<dbReference type="Proteomes" id="UP001288620">
    <property type="component" value="Unassembled WGS sequence"/>
</dbReference>
<sequence length="277" mass="31751">MRIHHLNCGCMCPAGGALFDGFSRGLFAHLVCHCLLLETDRQGLVLVDTGFGREDIAHPAQRLSGFFRVLNNIRYRESLCAKTQIELLGFRAADVRHIILTHLDFDHAGGISDFPSAKIHLLQHELDYVSQRNGTWLNRQRYRPQQWRTHDGWRGYPSQGEQWFGFDAVRALDDFNDDILFVPLPGHTPGHSGVAIRHGDGWLLHGGDAWFYRDEMRHVERHCTPGLRAYQRFMCSDVSAWRHNQQRLRNLSLAQAQTIQLFCSHDARELAQCQSAV</sequence>
<evidence type="ECO:0000313" key="6">
    <source>
        <dbReference type="EMBL" id="MDZ7278450.1"/>
    </source>
</evidence>
<dbReference type="PANTHER" id="PTHR42978:SF3">
    <property type="entry name" value="BLR3078 PROTEIN"/>
    <property type="match status" value="1"/>
</dbReference>
<dbReference type="InterPro" id="IPR051013">
    <property type="entry name" value="MBL_superfamily_lactonases"/>
</dbReference>
<accession>A0ABU5LEU6</accession>
<gene>
    <name evidence="6" type="ORF">N4G40_09215</name>
</gene>